<dbReference type="GO" id="GO:0005874">
    <property type="term" value="C:microtubule"/>
    <property type="evidence" value="ECO:0007669"/>
    <property type="project" value="TreeGrafter"/>
</dbReference>
<dbReference type="InterPro" id="IPR020850">
    <property type="entry name" value="GED_dom"/>
</dbReference>
<protein>
    <recommendedName>
        <fullName evidence="7">Interferon-induced GTP-binding protein Mx2</fullName>
    </recommendedName>
</protein>
<dbReference type="Gene3D" id="3.40.50.300">
    <property type="entry name" value="P-loop containing nucleotide triphosphate hydrolases"/>
    <property type="match status" value="1"/>
</dbReference>
<dbReference type="InterPro" id="IPR027417">
    <property type="entry name" value="P-loop_NTPase"/>
</dbReference>
<sequence>MLINGTGLGNQATLAKIDRLRELNVGAFIPLPQLVVVGDQSSGKSSVLESVTGFPFPRAPGLCTRHATQITCCRDPVEGVVISIIPRPDADETLKARLLQFTRHLSNVDNNGLANIFREANAAMGIRMSTADEDAGPGPGAFSQDILKIEIRGPEVSRSPTHVLTSVVVTNRLIILQQQEHLTVIDVPGIFRVPTPGLTTQSDIVLVESMVKSYMANPRTIILAVIPCTVDSATQEVLKLAEVADPEGVRTMGVLTKPDLASETASRDAVVSLVAGKGSTLKLGYYVIKNRSADDNISTLSERASAEDAFFWAPIWSPIADRCGTAALKTRVCELLMYLTKQELPHVKSENEQRLRRQKSQLEALGLPRCDPSSQRMFLGRLSTRFLAVTQAALNGYYAGDTIFKRIPDLKLITKMMKLNEVFSNVFWKRGHKQHFGPAWDDEGESSFGRSIDCVPFEIPLRRYTELDDIILPDDYQCPKPSRGPIIGHIQEVFELNRGPELGTFGGTILATIFQEQSEKWELLVLSHTSNVIALVHVYIFQLLSELCPEQQIRDQLWNAVLVDRLTDAYRKAMTHARFLLAVERGGTPSTYNHYFNANLQKKRGERLAETFKDLAISSPYSGEAERYVPMSQIGRHAIDKDNGQQVCEDILDALMSFYKVSRKRFVDVVCQQVVSYCLLEGEGNPLKALGPDLVLNLTDEQLEQIAGEDAESQHQRQILARQIESFEAALKVLRS</sequence>
<keyword evidence="1" id="KW-0547">Nucleotide-binding</keyword>
<dbReference type="GO" id="GO:0006897">
    <property type="term" value="P:endocytosis"/>
    <property type="evidence" value="ECO:0007669"/>
    <property type="project" value="TreeGrafter"/>
</dbReference>
<evidence type="ECO:0000256" key="2">
    <source>
        <dbReference type="ARBA" id="ARBA00023134"/>
    </source>
</evidence>
<dbReference type="InterPro" id="IPR045063">
    <property type="entry name" value="Dynamin_N"/>
</dbReference>
<dbReference type="GO" id="GO:0016559">
    <property type="term" value="P:peroxisome fission"/>
    <property type="evidence" value="ECO:0007669"/>
    <property type="project" value="TreeGrafter"/>
</dbReference>
<dbReference type="Proteomes" id="UP001265746">
    <property type="component" value="Unassembled WGS sequence"/>
</dbReference>
<dbReference type="GO" id="GO:0005739">
    <property type="term" value="C:mitochondrion"/>
    <property type="evidence" value="ECO:0007669"/>
    <property type="project" value="TreeGrafter"/>
</dbReference>
<feature type="domain" description="GED" evidence="3">
    <location>
        <begin position="648"/>
        <end position="736"/>
    </location>
</feature>
<feature type="domain" description="Dynamin-type G" evidence="4">
    <location>
        <begin position="28"/>
        <end position="345"/>
    </location>
</feature>
<proteinExistence type="predicted"/>
<keyword evidence="2" id="KW-0342">GTP-binding</keyword>
<evidence type="ECO:0008006" key="7">
    <source>
        <dbReference type="Google" id="ProtNLM"/>
    </source>
</evidence>
<dbReference type="InterPro" id="IPR000375">
    <property type="entry name" value="Dynamin_stalk"/>
</dbReference>
<evidence type="ECO:0000259" key="4">
    <source>
        <dbReference type="PROSITE" id="PS51718"/>
    </source>
</evidence>
<dbReference type="PANTHER" id="PTHR11566">
    <property type="entry name" value="DYNAMIN"/>
    <property type="match status" value="1"/>
</dbReference>
<organism evidence="5 6">
    <name type="scientific">Phomopsis amygdali</name>
    <name type="common">Fusicoccum amygdali</name>
    <dbReference type="NCBI Taxonomy" id="1214568"/>
    <lineage>
        <taxon>Eukaryota</taxon>
        <taxon>Fungi</taxon>
        <taxon>Dikarya</taxon>
        <taxon>Ascomycota</taxon>
        <taxon>Pezizomycotina</taxon>
        <taxon>Sordariomycetes</taxon>
        <taxon>Sordariomycetidae</taxon>
        <taxon>Diaporthales</taxon>
        <taxon>Diaporthaceae</taxon>
        <taxon>Diaporthe</taxon>
    </lineage>
</organism>
<dbReference type="InterPro" id="IPR022812">
    <property type="entry name" value="Dynamin"/>
</dbReference>
<dbReference type="SMART" id="SM00053">
    <property type="entry name" value="DYNc"/>
    <property type="match status" value="1"/>
</dbReference>
<evidence type="ECO:0000313" key="5">
    <source>
        <dbReference type="EMBL" id="KAK2596486.1"/>
    </source>
</evidence>
<dbReference type="EMBL" id="JAUJFL010000011">
    <property type="protein sequence ID" value="KAK2596486.1"/>
    <property type="molecule type" value="Genomic_DNA"/>
</dbReference>
<name>A0AAD9S2P3_PHOAM</name>
<dbReference type="GO" id="GO:0016020">
    <property type="term" value="C:membrane"/>
    <property type="evidence" value="ECO:0007669"/>
    <property type="project" value="TreeGrafter"/>
</dbReference>
<dbReference type="Pfam" id="PF00350">
    <property type="entry name" value="Dynamin_N"/>
    <property type="match status" value="1"/>
</dbReference>
<keyword evidence="6" id="KW-1185">Reference proteome</keyword>
<dbReference type="GO" id="GO:0000266">
    <property type="term" value="P:mitochondrial fission"/>
    <property type="evidence" value="ECO:0007669"/>
    <property type="project" value="TreeGrafter"/>
</dbReference>
<reference evidence="5" key="1">
    <citation type="submission" date="2023-06" db="EMBL/GenBank/DDBJ databases">
        <authorList>
            <person name="Noh H."/>
        </authorList>
    </citation>
    <scope>NUCLEOTIDE SEQUENCE</scope>
    <source>
        <strain evidence="5">DUCC20226</strain>
    </source>
</reference>
<dbReference type="GO" id="GO:0008017">
    <property type="term" value="F:microtubule binding"/>
    <property type="evidence" value="ECO:0007669"/>
    <property type="project" value="TreeGrafter"/>
</dbReference>
<dbReference type="PANTHER" id="PTHR11566:SF215">
    <property type="entry name" value="DYNAMIN GTPASE"/>
    <property type="match status" value="1"/>
</dbReference>
<dbReference type="GO" id="GO:0048312">
    <property type="term" value="P:intracellular distribution of mitochondria"/>
    <property type="evidence" value="ECO:0007669"/>
    <property type="project" value="TreeGrafter"/>
</dbReference>
<accession>A0AAD9S2P3</accession>
<dbReference type="CDD" id="cd08771">
    <property type="entry name" value="DLP_1"/>
    <property type="match status" value="1"/>
</dbReference>
<evidence type="ECO:0000256" key="1">
    <source>
        <dbReference type="ARBA" id="ARBA00022741"/>
    </source>
</evidence>
<dbReference type="SUPFAM" id="SSF52540">
    <property type="entry name" value="P-loop containing nucleoside triphosphate hydrolases"/>
    <property type="match status" value="1"/>
</dbReference>
<dbReference type="GO" id="GO:0005525">
    <property type="term" value="F:GTP binding"/>
    <property type="evidence" value="ECO:0007669"/>
    <property type="project" value="InterPro"/>
</dbReference>
<dbReference type="PROSITE" id="PS51718">
    <property type="entry name" value="G_DYNAMIN_2"/>
    <property type="match status" value="1"/>
</dbReference>
<comment type="caution">
    <text evidence="5">The sequence shown here is derived from an EMBL/GenBank/DDBJ whole genome shotgun (WGS) entry which is preliminary data.</text>
</comment>
<dbReference type="GO" id="GO:0003924">
    <property type="term" value="F:GTPase activity"/>
    <property type="evidence" value="ECO:0007669"/>
    <property type="project" value="InterPro"/>
</dbReference>
<dbReference type="Pfam" id="PF01031">
    <property type="entry name" value="Dynamin_M"/>
    <property type="match status" value="1"/>
</dbReference>
<dbReference type="InterPro" id="IPR001401">
    <property type="entry name" value="Dynamin_GTPase"/>
</dbReference>
<gene>
    <name evidence="5" type="ORF">N8I77_013374</name>
</gene>
<evidence type="ECO:0000259" key="3">
    <source>
        <dbReference type="PROSITE" id="PS51388"/>
    </source>
</evidence>
<dbReference type="PRINTS" id="PR00195">
    <property type="entry name" value="DYNAMIN"/>
</dbReference>
<dbReference type="AlphaFoldDB" id="A0AAD9S2P3"/>
<dbReference type="InterPro" id="IPR030381">
    <property type="entry name" value="G_DYNAMIN_dom"/>
</dbReference>
<dbReference type="PROSITE" id="PS51388">
    <property type="entry name" value="GED"/>
    <property type="match status" value="1"/>
</dbReference>
<evidence type="ECO:0000313" key="6">
    <source>
        <dbReference type="Proteomes" id="UP001265746"/>
    </source>
</evidence>